<evidence type="ECO:0008006" key="4">
    <source>
        <dbReference type="Google" id="ProtNLM"/>
    </source>
</evidence>
<dbReference type="AlphaFoldDB" id="A0ABD0XXB5"/>
<dbReference type="InterPro" id="IPR033242">
    <property type="entry name" value="PPP1R17"/>
</dbReference>
<proteinExistence type="predicted"/>
<comment type="caution">
    <text evidence="2">The sequence shown here is derived from an EMBL/GenBank/DDBJ whole genome shotgun (WGS) entry which is preliminary data.</text>
</comment>
<sequence length="104" mass="11897">MLRENMTTGCGCVRSPPETAEHRLLREQETHYQEGEPDGALLELGKHCPDAVQPQELPNDQELKKPRRKDTPVLNTPPLIPGVRLMKCEKRMIHMEDDEKDGKN</sequence>
<evidence type="ECO:0000313" key="2">
    <source>
        <dbReference type="EMBL" id="KAL1006701.1"/>
    </source>
</evidence>
<keyword evidence="3" id="KW-1185">Reference proteome</keyword>
<gene>
    <name evidence="2" type="ORF">UPYG_G00075650</name>
</gene>
<dbReference type="PANTHER" id="PTHR15387:SF0">
    <property type="entry name" value="PROTEIN PHOSPHATASE 1 REGULATORY SUBUNIT 17"/>
    <property type="match status" value="1"/>
</dbReference>
<reference evidence="2 3" key="1">
    <citation type="submission" date="2024-06" db="EMBL/GenBank/DDBJ databases">
        <authorList>
            <person name="Pan Q."/>
            <person name="Wen M."/>
            <person name="Jouanno E."/>
            <person name="Zahm M."/>
            <person name="Klopp C."/>
            <person name="Cabau C."/>
            <person name="Louis A."/>
            <person name="Berthelot C."/>
            <person name="Parey E."/>
            <person name="Roest Crollius H."/>
            <person name="Montfort J."/>
            <person name="Robinson-Rechavi M."/>
            <person name="Bouchez O."/>
            <person name="Lampietro C."/>
            <person name="Lopez Roques C."/>
            <person name="Donnadieu C."/>
            <person name="Postlethwait J."/>
            <person name="Bobe J."/>
            <person name="Verreycken H."/>
            <person name="Guiguen Y."/>
        </authorList>
    </citation>
    <scope>NUCLEOTIDE SEQUENCE [LARGE SCALE GENOMIC DNA]</scope>
    <source>
        <strain evidence="2">Up_M1</strain>
        <tissue evidence="2">Testis</tissue>
    </source>
</reference>
<evidence type="ECO:0000256" key="1">
    <source>
        <dbReference type="SAM" id="MobiDB-lite"/>
    </source>
</evidence>
<dbReference type="PANTHER" id="PTHR15387">
    <property type="entry name" value="PROTEIN PHOSPHATASE 1 REGULATORY SUBUNIT 17"/>
    <property type="match status" value="1"/>
</dbReference>
<accession>A0ABD0XXB5</accession>
<organism evidence="2 3">
    <name type="scientific">Umbra pygmaea</name>
    <name type="common">Eastern mudminnow</name>
    <dbReference type="NCBI Taxonomy" id="75934"/>
    <lineage>
        <taxon>Eukaryota</taxon>
        <taxon>Metazoa</taxon>
        <taxon>Chordata</taxon>
        <taxon>Craniata</taxon>
        <taxon>Vertebrata</taxon>
        <taxon>Euteleostomi</taxon>
        <taxon>Actinopterygii</taxon>
        <taxon>Neopterygii</taxon>
        <taxon>Teleostei</taxon>
        <taxon>Protacanthopterygii</taxon>
        <taxon>Esociformes</taxon>
        <taxon>Umbridae</taxon>
        <taxon>Umbra</taxon>
    </lineage>
</organism>
<name>A0ABD0XXB5_UMBPY</name>
<dbReference type="Proteomes" id="UP001557470">
    <property type="component" value="Unassembled WGS sequence"/>
</dbReference>
<dbReference type="EMBL" id="JAGEUA010000002">
    <property type="protein sequence ID" value="KAL1006701.1"/>
    <property type="molecule type" value="Genomic_DNA"/>
</dbReference>
<evidence type="ECO:0000313" key="3">
    <source>
        <dbReference type="Proteomes" id="UP001557470"/>
    </source>
</evidence>
<feature type="region of interest" description="Disordered" evidence="1">
    <location>
        <begin position="30"/>
        <end position="80"/>
    </location>
</feature>
<protein>
    <recommendedName>
        <fullName evidence="4">Protein phosphatase 1 regulatory subunit 17</fullName>
    </recommendedName>
</protein>